<comment type="caution">
    <text evidence="1">The sequence shown here is derived from an EMBL/GenBank/DDBJ whole genome shotgun (WGS) entry which is preliminary data.</text>
</comment>
<sequence>MTEEKASVLCNFCCSSRYGCSSEQSLVGQDNEAVRLQLLISRMNGKDDSVSFSELLSLLSHLKEVRLIVVDQKKKIKLEEDERLRKSSTSR</sequence>
<evidence type="ECO:0000313" key="1">
    <source>
        <dbReference type="EMBL" id="KAF2565506.1"/>
    </source>
</evidence>
<protein>
    <submittedName>
        <fullName evidence="1">Uncharacterized protein</fullName>
    </submittedName>
</protein>
<organism evidence="1 2">
    <name type="scientific">Brassica cretica</name>
    <name type="common">Mustard</name>
    <dbReference type="NCBI Taxonomy" id="69181"/>
    <lineage>
        <taxon>Eukaryota</taxon>
        <taxon>Viridiplantae</taxon>
        <taxon>Streptophyta</taxon>
        <taxon>Embryophyta</taxon>
        <taxon>Tracheophyta</taxon>
        <taxon>Spermatophyta</taxon>
        <taxon>Magnoliopsida</taxon>
        <taxon>eudicotyledons</taxon>
        <taxon>Gunneridae</taxon>
        <taxon>Pentapetalae</taxon>
        <taxon>rosids</taxon>
        <taxon>malvids</taxon>
        <taxon>Brassicales</taxon>
        <taxon>Brassicaceae</taxon>
        <taxon>Brassiceae</taxon>
        <taxon>Brassica</taxon>
    </lineage>
</organism>
<reference evidence="1" key="1">
    <citation type="submission" date="2019-12" db="EMBL/GenBank/DDBJ databases">
        <title>Genome sequencing and annotation of Brassica cretica.</title>
        <authorList>
            <person name="Studholme D.J."/>
            <person name="Sarris P.F."/>
        </authorList>
    </citation>
    <scope>NUCLEOTIDE SEQUENCE</scope>
    <source>
        <strain evidence="1">PFS-001/15</strain>
        <tissue evidence="1">Leaf</tissue>
    </source>
</reference>
<dbReference type="EMBL" id="QGKW02001911">
    <property type="protein sequence ID" value="KAF2565506.1"/>
    <property type="molecule type" value="Genomic_DNA"/>
</dbReference>
<dbReference type="Proteomes" id="UP000712281">
    <property type="component" value="Unassembled WGS sequence"/>
</dbReference>
<dbReference type="AlphaFoldDB" id="A0A8S9I847"/>
<proteinExistence type="predicted"/>
<accession>A0A8S9I847</accession>
<gene>
    <name evidence="1" type="ORF">F2Q68_00028259</name>
</gene>
<name>A0A8S9I847_BRACR</name>
<evidence type="ECO:0000313" key="2">
    <source>
        <dbReference type="Proteomes" id="UP000712281"/>
    </source>
</evidence>